<feature type="non-terminal residue" evidence="1">
    <location>
        <position position="38"/>
    </location>
</feature>
<dbReference type="EMBL" id="LAZR01036997">
    <property type="protein sequence ID" value="KKL23376.1"/>
    <property type="molecule type" value="Genomic_DNA"/>
</dbReference>
<sequence>MHKNNIILINNFLFKYLKPNNLYIYHKFEKSRECMMGK</sequence>
<protein>
    <submittedName>
        <fullName evidence="1">Uncharacterized protein</fullName>
    </submittedName>
</protein>
<dbReference type="AlphaFoldDB" id="A0A0F9E0E4"/>
<reference evidence="1" key="1">
    <citation type="journal article" date="2015" name="Nature">
        <title>Complex archaea that bridge the gap between prokaryotes and eukaryotes.</title>
        <authorList>
            <person name="Spang A."/>
            <person name="Saw J.H."/>
            <person name="Jorgensen S.L."/>
            <person name="Zaremba-Niedzwiedzka K."/>
            <person name="Martijn J."/>
            <person name="Lind A.E."/>
            <person name="van Eijk R."/>
            <person name="Schleper C."/>
            <person name="Guy L."/>
            <person name="Ettema T.J."/>
        </authorList>
    </citation>
    <scope>NUCLEOTIDE SEQUENCE</scope>
</reference>
<proteinExistence type="predicted"/>
<evidence type="ECO:0000313" key="1">
    <source>
        <dbReference type="EMBL" id="KKL23376.1"/>
    </source>
</evidence>
<name>A0A0F9E0E4_9ZZZZ</name>
<comment type="caution">
    <text evidence="1">The sequence shown here is derived from an EMBL/GenBank/DDBJ whole genome shotgun (WGS) entry which is preliminary data.</text>
</comment>
<gene>
    <name evidence="1" type="ORF">LCGC14_2426010</name>
</gene>
<accession>A0A0F9E0E4</accession>
<organism evidence="1">
    <name type="scientific">marine sediment metagenome</name>
    <dbReference type="NCBI Taxonomy" id="412755"/>
    <lineage>
        <taxon>unclassified sequences</taxon>
        <taxon>metagenomes</taxon>
        <taxon>ecological metagenomes</taxon>
    </lineage>
</organism>